<dbReference type="RefSeq" id="WP_016420630.1">
    <property type="nucleotide sequence ID" value="NZ_CAJPRD010000048.1"/>
</dbReference>
<dbReference type="GeneID" id="85016796"/>
<keyword evidence="1" id="KW-0812">Transmembrane</keyword>
<dbReference type="EMBL" id="FNND01000003">
    <property type="protein sequence ID" value="SDW71421.1"/>
    <property type="molecule type" value="Genomic_DNA"/>
</dbReference>
<feature type="transmembrane region" description="Helical" evidence="1">
    <location>
        <begin position="12"/>
        <end position="30"/>
    </location>
</feature>
<gene>
    <name evidence="2" type="ORF">SAMN05444420_103277</name>
</gene>
<keyword evidence="1" id="KW-0472">Membrane</keyword>
<sequence length="66" mass="7795">MKPFLRKDARSFYFVFCIVFFCAVIIYRLVYRETPLLNTILLILTALLNVASAGFSLYEVRKRELK</sequence>
<feature type="transmembrane region" description="Helical" evidence="1">
    <location>
        <begin position="36"/>
        <end position="58"/>
    </location>
</feature>
<accession>A0A1H2VT35</accession>
<evidence type="ECO:0000313" key="2">
    <source>
        <dbReference type="EMBL" id="SDW71421.1"/>
    </source>
</evidence>
<dbReference type="AlphaFoldDB" id="A0A1H2VT35"/>
<evidence type="ECO:0000313" key="3">
    <source>
        <dbReference type="Proteomes" id="UP000182771"/>
    </source>
</evidence>
<keyword evidence="3" id="KW-1185">Reference proteome</keyword>
<evidence type="ECO:0000256" key="1">
    <source>
        <dbReference type="SAM" id="Phobius"/>
    </source>
</evidence>
<comment type="caution">
    <text evidence="2">The sequence shown here is derived from an EMBL/GenBank/DDBJ whole genome shotgun (WGS) entry which is preliminary data.</text>
</comment>
<name>A0A1H2VT35_9FLAO</name>
<proteinExistence type="predicted"/>
<protein>
    <submittedName>
        <fullName evidence="2">Uncharacterized protein</fullName>
    </submittedName>
</protein>
<dbReference type="Proteomes" id="UP000182771">
    <property type="component" value="Unassembled WGS sequence"/>
</dbReference>
<reference evidence="2 3" key="1">
    <citation type="submission" date="2016-10" db="EMBL/GenBank/DDBJ databases">
        <authorList>
            <person name="Varghese N."/>
            <person name="Submissions S."/>
        </authorList>
    </citation>
    <scope>NUCLEOTIDE SEQUENCE [LARGE SCALE GENOMIC DNA]</scope>
    <source>
        <strain evidence="2 3">DSM 11449</strain>
    </source>
</reference>
<keyword evidence="1" id="KW-1133">Transmembrane helix</keyword>
<organism evidence="2 3">
    <name type="scientific">Capnocytophaga granulosa</name>
    <dbReference type="NCBI Taxonomy" id="45242"/>
    <lineage>
        <taxon>Bacteria</taxon>
        <taxon>Pseudomonadati</taxon>
        <taxon>Bacteroidota</taxon>
        <taxon>Flavobacteriia</taxon>
        <taxon>Flavobacteriales</taxon>
        <taxon>Flavobacteriaceae</taxon>
        <taxon>Capnocytophaga</taxon>
    </lineage>
</organism>